<dbReference type="EMBL" id="JBHUEM010000051">
    <property type="protein sequence ID" value="MFD1738869.1"/>
    <property type="molecule type" value="Genomic_DNA"/>
</dbReference>
<evidence type="ECO:0000256" key="1">
    <source>
        <dbReference type="SAM" id="SignalP"/>
    </source>
</evidence>
<evidence type="ECO:0008006" key="4">
    <source>
        <dbReference type="Google" id="ProtNLM"/>
    </source>
</evidence>
<dbReference type="Proteomes" id="UP001597214">
    <property type="component" value="Unassembled WGS sequence"/>
</dbReference>
<evidence type="ECO:0000313" key="2">
    <source>
        <dbReference type="EMBL" id="MFD1738869.1"/>
    </source>
</evidence>
<accession>A0ABW4LUN1</accession>
<sequence length="143" mass="15994">MNKIMLLFLMISILLITASCSGNNLEGTKPPIPVVAIESVKIPVVRGGYCWFECADAPGIPESVERKEPKVVAKNAGINITFNYEPKPSNIQITRMKIGEEELYNQSLTVPSEQGVYYYEINARWNYDDLNADSSYAFVIVVK</sequence>
<keyword evidence="3" id="KW-1185">Reference proteome</keyword>
<proteinExistence type="predicted"/>
<organism evidence="2 3">
    <name type="scientific">Bacillus salitolerans</name>
    <dbReference type="NCBI Taxonomy" id="1437434"/>
    <lineage>
        <taxon>Bacteria</taxon>
        <taxon>Bacillati</taxon>
        <taxon>Bacillota</taxon>
        <taxon>Bacilli</taxon>
        <taxon>Bacillales</taxon>
        <taxon>Bacillaceae</taxon>
        <taxon>Bacillus</taxon>
    </lineage>
</organism>
<comment type="caution">
    <text evidence="2">The sequence shown here is derived from an EMBL/GenBank/DDBJ whole genome shotgun (WGS) entry which is preliminary data.</text>
</comment>
<dbReference type="PROSITE" id="PS51257">
    <property type="entry name" value="PROKAR_LIPOPROTEIN"/>
    <property type="match status" value="1"/>
</dbReference>
<keyword evidence="1" id="KW-0732">Signal</keyword>
<feature type="chain" id="PRO_5045064516" description="Lipoprotein" evidence="1">
    <location>
        <begin position="22"/>
        <end position="143"/>
    </location>
</feature>
<name>A0ABW4LUN1_9BACI</name>
<feature type="signal peptide" evidence="1">
    <location>
        <begin position="1"/>
        <end position="21"/>
    </location>
</feature>
<protein>
    <recommendedName>
        <fullName evidence="4">Lipoprotein</fullName>
    </recommendedName>
</protein>
<dbReference type="RefSeq" id="WP_377930092.1">
    <property type="nucleotide sequence ID" value="NZ_JBHUEM010000051.1"/>
</dbReference>
<gene>
    <name evidence="2" type="ORF">ACFSCX_20355</name>
</gene>
<evidence type="ECO:0000313" key="3">
    <source>
        <dbReference type="Proteomes" id="UP001597214"/>
    </source>
</evidence>
<reference evidence="3" key="1">
    <citation type="journal article" date="2019" name="Int. J. Syst. Evol. Microbiol.">
        <title>The Global Catalogue of Microorganisms (GCM) 10K type strain sequencing project: providing services to taxonomists for standard genome sequencing and annotation.</title>
        <authorList>
            <consortium name="The Broad Institute Genomics Platform"/>
            <consortium name="The Broad Institute Genome Sequencing Center for Infectious Disease"/>
            <person name="Wu L."/>
            <person name="Ma J."/>
        </authorList>
    </citation>
    <scope>NUCLEOTIDE SEQUENCE [LARGE SCALE GENOMIC DNA]</scope>
    <source>
        <strain evidence="3">CCUG 49339</strain>
    </source>
</reference>